<evidence type="ECO:0008006" key="3">
    <source>
        <dbReference type="Google" id="ProtNLM"/>
    </source>
</evidence>
<sequence length="297" mass="33331">MMYIHRVSTLNIKQNETLDIKAECKKVASAYIRRTDRFIQLGLLGVSGLLKVSSGISLGDIDKNTAVFMVSGQGNLAVFSRLCHQRYVEEVPPKPVDFINSLSNTAGFYIAKYLGLESKNLNLAQQGFVVENALLLADASLRAGQETHVLLGGIDEKPEDKTLPHSYLNLPINQAIGEGSNWILLSAKQQDALASIEVSSQQFDSTTIVEYIKNKSGITHVAFGQRMPKNMFEQLRSQINIPLFDCFDHYDFYETNILFVLNRYIEKEQGCLAYIDYFNNVYRVVLVTNTTILDTSI</sequence>
<gene>
    <name evidence="1" type="ORF">C9J47_15415</name>
</gene>
<dbReference type="Proteomes" id="UP000241803">
    <property type="component" value="Unassembled WGS sequence"/>
</dbReference>
<comment type="caution">
    <text evidence="1">The sequence shown here is derived from an EMBL/GenBank/DDBJ whole genome shotgun (WGS) entry which is preliminary data.</text>
</comment>
<dbReference type="SUPFAM" id="SSF53901">
    <property type="entry name" value="Thiolase-like"/>
    <property type="match status" value="1"/>
</dbReference>
<evidence type="ECO:0000313" key="2">
    <source>
        <dbReference type="Proteomes" id="UP000241803"/>
    </source>
</evidence>
<keyword evidence="2" id="KW-1185">Reference proteome</keyword>
<evidence type="ECO:0000313" key="1">
    <source>
        <dbReference type="EMBL" id="PSV46240.1"/>
    </source>
</evidence>
<organism evidence="1 2">
    <name type="scientific">Photobacterium indicum</name>
    <dbReference type="NCBI Taxonomy" id="81447"/>
    <lineage>
        <taxon>Bacteria</taxon>
        <taxon>Pseudomonadati</taxon>
        <taxon>Pseudomonadota</taxon>
        <taxon>Gammaproteobacteria</taxon>
        <taxon>Vibrionales</taxon>
        <taxon>Vibrionaceae</taxon>
        <taxon>Photobacterium</taxon>
    </lineage>
</organism>
<dbReference type="InterPro" id="IPR016039">
    <property type="entry name" value="Thiolase-like"/>
</dbReference>
<name>A0A2T3L786_9GAMM</name>
<accession>A0A2T3L786</accession>
<protein>
    <recommendedName>
        <fullName evidence="3">Beta-ketoacyl synthase N-terminal domain-containing protein</fullName>
    </recommendedName>
</protein>
<dbReference type="RefSeq" id="WP_107254303.1">
    <property type="nucleotide sequence ID" value="NZ_PYOC01000005.1"/>
</dbReference>
<dbReference type="AlphaFoldDB" id="A0A2T3L786"/>
<dbReference type="EMBL" id="PYOC01000005">
    <property type="protein sequence ID" value="PSV46240.1"/>
    <property type="molecule type" value="Genomic_DNA"/>
</dbReference>
<proteinExistence type="predicted"/>
<dbReference type="GO" id="GO:0016746">
    <property type="term" value="F:acyltransferase activity"/>
    <property type="evidence" value="ECO:0007669"/>
    <property type="project" value="InterPro"/>
</dbReference>
<dbReference type="Gene3D" id="3.40.47.10">
    <property type="match status" value="1"/>
</dbReference>
<reference evidence="1 2" key="1">
    <citation type="submission" date="2018-03" db="EMBL/GenBank/DDBJ databases">
        <title>Whole genome sequencing of Histamine producing bacteria.</title>
        <authorList>
            <person name="Butler K."/>
        </authorList>
    </citation>
    <scope>NUCLEOTIDE SEQUENCE [LARGE SCALE GENOMIC DNA]</scope>
    <source>
        <strain evidence="1 2">ATCC 19614</strain>
    </source>
</reference>